<evidence type="ECO:0000256" key="3">
    <source>
        <dbReference type="PIRSR" id="PIRSR613078-3"/>
    </source>
</evidence>
<organism evidence="4 5">
    <name type="scientific">Williamsia marianensis</name>
    <dbReference type="NCBI Taxonomy" id="85044"/>
    <lineage>
        <taxon>Bacteria</taxon>
        <taxon>Bacillati</taxon>
        <taxon>Actinomycetota</taxon>
        <taxon>Actinomycetes</taxon>
        <taxon>Mycobacteriales</taxon>
        <taxon>Nocardiaceae</taxon>
        <taxon>Williamsia</taxon>
    </lineage>
</organism>
<gene>
    <name evidence="4" type="ORF">CSW57_12010</name>
</gene>
<accession>A0A2G3PPF4</accession>
<dbReference type="GO" id="GO:0005737">
    <property type="term" value="C:cytoplasm"/>
    <property type="evidence" value="ECO:0007669"/>
    <property type="project" value="TreeGrafter"/>
</dbReference>
<dbReference type="InterPro" id="IPR013078">
    <property type="entry name" value="His_Pase_superF_clade-1"/>
</dbReference>
<dbReference type="InterPro" id="IPR029033">
    <property type="entry name" value="His_PPase_superfam"/>
</dbReference>
<reference evidence="4 5" key="1">
    <citation type="submission" date="2017-10" db="EMBL/GenBank/DDBJ databases">
        <title>The draft genome sequence of Williamsia sp. BULT 1.1 isolated from the semi-arid grassland soils from South Africa.</title>
        <authorList>
            <person name="Kabwe M.H."/>
            <person name="Govender N."/>
            <person name="Mutseka Lunga P."/>
            <person name="Vikram S."/>
            <person name="Makhalanyane T.P."/>
        </authorList>
    </citation>
    <scope>NUCLEOTIDE SEQUENCE [LARGE SCALE GENOMIC DNA]</scope>
    <source>
        <strain evidence="4 5">BULT 1.1</strain>
    </source>
</reference>
<dbReference type="Pfam" id="PF00300">
    <property type="entry name" value="His_Phos_1"/>
    <property type="match status" value="1"/>
</dbReference>
<evidence type="ECO:0000313" key="4">
    <source>
        <dbReference type="EMBL" id="PHV66952.1"/>
    </source>
</evidence>
<dbReference type="SMART" id="SM00855">
    <property type="entry name" value="PGAM"/>
    <property type="match status" value="1"/>
</dbReference>
<feature type="site" description="Transition state stabilizer" evidence="3">
    <location>
        <position position="156"/>
    </location>
</feature>
<dbReference type="Proteomes" id="UP000225108">
    <property type="component" value="Unassembled WGS sequence"/>
</dbReference>
<dbReference type="PANTHER" id="PTHR48100:SF1">
    <property type="entry name" value="HISTIDINE PHOSPHATASE FAMILY PROTEIN-RELATED"/>
    <property type="match status" value="1"/>
</dbReference>
<dbReference type="AlphaFoldDB" id="A0A2G3PPF4"/>
<dbReference type="GO" id="GO:0016791">
    <property type="term" value="F:phosphatase activity"/>
    <property type="evidence" value="ECO:0007669"/>
    <property type="project" value="TreeGrafter"/>
</dbReference>
<name>A0A2G3PPF4_WILMA</name>
<dbReference type="InterPro" id="IPR050275">
    <property type="entry name" value="PGM_Phosphatase"/>
</dbReference>
<sequence>MSSLHLVRHGETTSNVLQRLDTALPGAGLTDFGARQAARYALERPDVADPVLFSSRALRARQTADLIGSVWEVENQVLDGLHEVQVGDLEDQTSEDAHKVFSTTVRSWFAGELGARLPGGESLNDVYERFLPVIEDIADRYLQADGSGPDVHLVSHGAAIRLVAARLVNMPTEFALAHHLGNTGSIELTRAEDGWTCLRWGSELPPFRRDDEPELARDPMG</sequence>
<proteinExistence type="predicted"/>
<evidence type="ECO:0000313" key="5">
    <source>
        <dbReference type="Proteomes" id="UP000225108"/>
    </source>
</evidence>
<dbReference type="PANTHER" id="PTHR48100">
    <property type="entry name" value="BROAD-SPECIFICITY PHOSPHATASE YOR283W-RELATED"/>
    <property type="match status" value="1"/>
</dbReference>
<evidence type="ECO:0000256" key="1">
    <source>
        <dbReference type="ARBA" id="ARBA00023152"/>
    </source>
</evidence>
<dbReference type="RefSeq" id="WP_099382955.1">
    <property type="nucleotide sequence ID" value="NZ_PEBD01000008.1"/>
</dbReference>
<dbReference type="CDD" id="cd07067">
    <property type="entry name" value="HP_PGM_like"/>
    <property type="match status" value="1"/>
</dbReference>
<dbReference type="SUPFAM" id="SSF53254">
    <property type="entry name" value="Phosphoglycerate mutase-like"/>
    <property type="match status" value="1"/>
</dbReference>
<dbReference type="EMBL" id="PEBD01000008">
    <property type="protein sequence ID" value="PHV66952.1"/>
    <property type="molecule type" value="Genomic_DNA"/>
</dbReference>
<dbReference type="PROSITE" id="PS00175">
    <property type="entry name" value="PG_MUTASE"/>
    <property type="match status" value="1"/>
</dbReference>
<dbReference type="InterPro" id="IPR001345">
    <property type="entry name" value="PG/BPGM_mutase_AS"/>
</dbReference>
<evidence type="ECO:0000256" key="2">
    <source>
        <dbReference type="ARBA" id="ARBA00023235"/>
    </source>
</evidence>
<keyword evidence="2" id="KW-0413">Isomerase</keyword>
<dbReference type="Gene3D" id="3.40.50.1240">
    <property type="entry name" value="Phosphoglycerate mutase-like"/>
    <property type="match status" value="1"/>
</dbReference>
<protein>
    <submittedName>
        <fullName evidence="4">Histidine phosphatase family protein</fullName>
    </submittedName>
</protein>
<keyword evidence="1" id="KW-0324">Glycolysis</keyword>
<comment type="caution">
    <text evidence="4">The sequence shown here is derived from an EMBL/GenBank/DDBJ whole genome shotgun (WGS) entry which is preliminary data.</text>
</comment>